<proteinExistence type="predicted"/>
<keyword evidence="4" id="KW-1185">Reference proteome</keyword>
<accession>A0ABN9XA27</accession>
<feature type="transmembrane region" description="Helical" evidence="2">
    <location>
        <begin position="451"/>
        <end position="478"/>
    </location>
</feature>
<dbReference type="Proteomes" id="UP001189429">
    <property type="component" value="Unassembled WGS sequence"/>
</dbReference>
<feature type="transmembrane region" description="Helical" evidence="2">
    <location>
        <begin position="266"/>
        <end position="289"/>
    </location>
</feature>
<evidence type="ECO:0000313" key="3">
    <source>
        <dbReference type="EMBL" id="CAK0896286.1"/>
    </source>
</evidence>
<sequence>MCPLARQITSERTLVQGRYQWVPKEKSDDASHCGCGAGDRLVNGACEDCGNEDFDGLICLGKDEVEVAPGFYAADSSFSIFKCHSDTAHCVGGKPGSTCAPGREGISCALCKPGLKAGADGGCVPCEDEGSGQSTFYCLFFVMLFAPVPMYVVVDRGCKSRPSHAILLMSLMFSLTITLVQQLGVVSLLEDVRWMDPISTLLDAAQLLMFDLEVLHVSCMFRFSPLGSFIVQLSILAQCVVVLLITHVLLSLFYYREPIRQRNSALVASIGTIFMVVYISVVTAVLGPFQCLEHPNGKWTIRGFPSVVCWETGEHISMIVVATVAVQVPLAFFAFCTRATAMYPRKMLEGNTWFLETYNWLFFRFRPEVHWYTLVNMGRSLVLALVPVIPHAPAQIICMQFTLVSNMMIVVGMQPWRLDYINSMDIFFTLSILFVLICASFYVTFVSTSVLAWFASIFIVICLLAFPLGLVAGAVWYLRRRSGRRDFEYFLCHHKAGAGAFTRLLKLQLKSERSVTREVFVDSDNLSSLDLLLEMVANSTETLVIVGSAEILLRPWCVGEITTAKAARLNMFKIALPDFVNPSDDFIDRYAEILQDMSVLTKNGIRPDDVREAMRHMRELEDIPVQAKLEDKTLAEVASRVTVKAGSSRASTQARTSSKATMQSDVKCAVIVDSSSWEAVSAAMVLVRILGPLFSSEPTLRPVILNAQDALPESTTKAVFICTPGALLSEACVPKLIAAGERQLPILPIIAEDAFQFPSRQFAQENCEVLKRLAMIGKRPEQRQPSSEEATMRRLELVTSCFNKTIGFRFHVKMLSDKMLRSQAEEIFDRLGHLGIGGDGVYRRGSRSTQSNANEPEQPEQPEHF</sequence>
<protein>
    <recommendedName>
        <fullName evidence="5">TIR domain-containing protein</fullName>
    </recommendedName>
</protein>
<evidence type="ECO:0008006" key="5">
    <source>
        <dbReference type="Google" id="ProtNLM"/>
    </source>
</evidence>
<evidence type="ECO:0000256" key="1">
    <source>
        <dbReference type="SAM" id="MobiDB-lite"/>
    </source>
</evidence>
<evidence type="ECO:0000313" key="4">
    <source>
        <dbReference type="Proteomes" id="UP001189429"/>
    </source>
</evidence>
<feature type="transmembrane region" description="Helical" evidence="2">
    <location>
        <begin position="166"/>
        <end position="189"/>
    </location>
</feature>
<gene>
    <name evidence="3" type="ORF">PCOR1329_LOCUS74789</name>
</gene>
<feature type="transmembrane region" description="Helical" evidence="2">
    <location>
        <begin position="229"/>
        <end position="254"/>
    </location>
</feature>
<feature type="transmembrane region" description="Helical" evidence="2">
    <location>
        <begin position="316"/>
        <end position="337"/>
    </location>
</feature>
<feature type="region of interest" description="Disordered" evidence="1">
    <location>
        <begin position="841"/>
        <end position="865"/>
    </location>
</feature>
<keyword evidence="2" id="KW-1133">Transmembrane helix</keyword>
<dbReference type="PANTHER" id="PTHR11319:SF35">
    <property type="entry name" value="OUTER MEMBRANE PROTEIN PMPC-RELATED"/>
    <property type="match status" value="1"/>
</dbReference>
<dbReference type="EMBL" id="CAUYUJ010020168">
    <property type="protein sequence ID" value="CAK0896286.1"/>
    <property type="molecule type" value="Genomic_DNA"/>
</dbReference>
<feature type="transmembrane region" description="Helical" evidence="2">
    <location>
        <begin position="134"/>
        <end position="154"/>
    </location>
</feature>
<keyword evidence="2" id="KW-0812">Transmembrane</keyword>
<keyword evidence="2" id="KW-0472">Membrane</keyword>
<comment type="caution">
    <text evidence="3">The sequence shown here is derived from an EMBL/GenBank/DDBJ whole genome shotgun (WGS) entry which is preliminary data.</text>
</comment>
<name>A0ABN9XA27_9DINO</name>
<evidence type="ECO:0000256" key="2">
    <source>
        <dbReference type="SAM" id="Phobius"/>
    </source>
</evidence>
<organism evidence="3 4">
    <name type="scientific">Prorocentrum cordatum</name>
    <dbReference type="NCBI Taxonomy" id="2364126"/>
    <lineage>
        <taxon>Eukaryota</taxon>
        <taxon>Sar</taxon>
        <taxon>Alveolata</taxon>
        <taxon>Dinophyceae</taxon>
        <taxon>Prorocentrales</taxon>
        <taxon>Prorocentraceae</taxon>
        <taxon>Prorocentrum</taxon>
    </lineage>
</organism>
<feature type="transmembrane region" description="Helical" evidence="2">
    <location>
        <begin position="426"/>
        <end position="445"/>
    </location>
</feature>
<reference evidence="3" key="1">
    <citation type="submission" date="2023-10" db="EMBL/GenBank/DDBJ databases">
        <authorList>
            <person name="Chen Y."/>
            <person name="Shah S."/>
            <person name="Dougan E. K."/>
            <person name="Thang M."/>
            <person name="Chan C."/>
        </authorList>
    </citation>
    <scope>NUCLEOTIDE SEQUENCE [LARGE SCALE GENOMIC DNA]</scope>
</reference>
<dbReference type="PANTHER" id="PTHR11319">
    <property type="entry name" value="G PROTEIN-COUPLED RECEPTOR-RELATED"/>
    <property type="match status" value="1"/>
</dbReference>